<gene>
    <name evidence="1" type="ORF">NGB36_29080</name>
</gene>
<evidence type="ECO:0000313" key="2">
    <source>
        <dbReference type="Proteomes" id="UP001057702"/>
    </source>
</evidence>
<dbReference type="EMBL" id="JANFNG010000036">
    <property type="protein sequence ID" value="MCQ4084518.1"/>
    <property type="molecule type" value="Genomic_DNA"/>
</dbReference>
<name>A0ABT1Q582_9ACTN</name>
<reference evidence="1" key="1">
    <citation type="submission" date="2022-06" db="EMBL/GenBank/DDBJ databases">
        <title>Draft genome sequence of Streptomyces sp. RB6PN25 isolated from peat swamp forest in Thailand.</title>
        <authorList>
            <person name="Duangmal K."/>
            <person name="Klaysubun C."/>
        </authorList>
    </citation>
    <scope>NUCLEOTIDE SEQUENCE</scope>
    <source>
        <strain evidence="1">RB6PN25</strain>
    </source>
</reference>
<dbReference type="Proteomes" id="UP001057702">
    <property type="component" value="Unassembled WGS sequence"/>
</dbReference>
<comment type="caution">
    <text evidence="1">The sequence shown here is derived from an EMBL/GenBank/DDBJ whole genome shotgun (WGS) entry which is preliminary data.</text>
</comment>
<keyword evidence="2" id="KW-1185">Reference proteome</keyword>
<protein>
    <submittedName>
        <fullName evidence="1">Uncharacterized protein</fullName>
    </submittedName>
</protein>
<accession>A0ABT1Q582</accession>
<sequence length="54" mass="5759">MVTLPRNVPDTTGVLDALNRAVNTAASDGDRILTFVLASSRDLIFSRADAETLP</sequence>
<evidence type="ECO:0000313" key="1">
    <source>
        <dbReference type="EMBL" id="MCQ4084518.1"/>
    </source>
</evidence>
<organism evidence="1 2">
    <name type="scientific">Streptomyces humicola</name>
    <dbReference type="NCBI Taxonomy" id="2953240"/>
    <lineage>
        <taxon>Bacteria</taxon>
        <taxon>Bacillati</taxon>
        <taxon>Actinomycetota</taxon>
        <taxon>Actinomycetes</taxon>
        <taxon>Kitasatosporales</taxon>
        <taxon>Streptomycetaceae</taxon>
        <taxon>Streptomyces</taxon>
    </lineage>
</organism>
<proteinExistence type="predicted"/>
<dbReference type="RefSeq" id="WP_255923580.1">
    <property type="nucleotide sequence ID" value="NZ_JANFNG010000036.1"/>
</dbReference>